<organism evidence="1 2">
    <name type="scientific">Methanocorpusculum labreanum (strain ATCC 43576 / DSM 4855 / Z)</name>
    <dbReference type="NCBI Taxonomy" id="410358"/>
    <lineage>
        <taxon>Archaea</taxon>
        <taxon>Methanobacteriati</taxon>
        <taxon>Methanobacteriota</taxon>
        <taxon>Stenosarchaea group</taxon>
        <taxon>Methanomicrobia</taxon>
        <taxon>Methanomicrobiales</taxon>
        <taxon>Methanocorpusculaceae</taxon>
        <taxon>Methanocorpusculum</taxon>
    </lineage>
</organism>
<dbReference type="OrthoDB" id="147087at2157"/>
<reference evidence="1 2" key="1">
    <citation type="journal article" date="2009" name="Stand. Genomic Sci.">
        <title>Complete genome sequence of Methanocorpusculum labreanum type strain Z.</title>
        <authorList>
            <person name="Anderson I.J."/>
            <person name="Sieprawska-Lupa M."/>
            <person name="Goltsman E."/>
            <person name="Lapidus A."/>
            <person name="Copeland A."/>
            <person name="Glavina Del Rio T."/>
            <person name="Tice H."/>
            <person name="Dalin E."/>
            <person name="Barry K."/>
            <person name="Pitluck S."/>
            <person name="Hauser L."/>
            <person name="Land M."/>
            <person name="Lucas S."/>
            <person name="Richardson P."/>
            <person name="Whitman W.B."/>
            <person name="Kyrpides N.C."/>
        </authorList>
    </citation>
    <scope>NUCLEOTIDE SEQUENCE [LARGE SCALE GENOMIC DNA]</scope>
    <source>
        <strain evidence="2">ATCC 43576 / DSM 4855 / Z</strain>
    </source>
</reference>
<dbReference type="HOGENOM" id="CLU_884578_0_0_2"/>
<protein>
    <submittedName>
        <fullName evidence="1">Uncharacterized protein</fullName>
    </submittedName>
</protein>
<evidence type="ECO:0000313" key="1">
    <source>
        <dbReference type="EMBL" id="ABN07521.1"/>
    </source>
</evidence>
<gene>
    <name evidence="1" type="ordered locus">Mlab_1354</name>
</gene>
<sequence length="311" mass="34861">MGELIHTHAVTEIRRVLETAGYDCEIEEGPFNLSAVRGAKCILVMCSDDINLLQRFDMTPYTINLGGTKVRCDKIIFTGSSYFQPKESDLWSKDKLLKYIGDAAAARIWSLPFDIVGAPSYAYTNIGVNQPPIGYDLVLPVRISGQEAIRVARQQGTTVLRMIPYWYYHYKSGGEATYKGKSVSFDDEGSGWINAINDLPGQFGDVVPQEAELPQNAEIMPPVTSLDQAKERIRCDLIKKLTRRVRIKTTAGDAIFAEEKDFRPSDENIDLVFKKVYVPVWQVRGKKDIVEVNAYSGEELTLPSDEGCEVF</sequence>
<dbReference type="KEGG" id="mla:Mlab_1354"/>
<dbReference type="Proteomes" id="UP000000365">
    <property type="component" value="Chromosome"/>
</dbReference>
<dbReference type="AlphaFoldDB" id="A2ST65"/>
<dbReference type="STRING" id="410358.Mlab_1354"/>
<dbReference type="GeneID" id="4794622"/>
<name>A2ST65_METLZ</name>
<evidence type="ECO:0000313" key="2">
    <source>
        <dbReference type="Proteomes" id="UP000000365"/>
    </source>
</evidence>
<dbReference type="EMBL" id="CP000559">
    <property type="protein sequence ID" value="ABN07521.1"/>
    <property type="molecule type" value="Genomic_DNA"/>
</dbReference>
<dbReference type="RefSeq" id="WP_011833724.1">
    <property type="nucleotide sequence ID" value="NC_008942.1"/>
</dbReference>
<proteinExistence type="predicted"/>
<keyword evidence="2" id="KW-1185">Reference proteome</keyword>
<dbReference type="eggNOG" id="arCOG02780">
    <property type="taxonomic scope" value="Archaea"/>
</dbReference>
<accession>A2ST65</accession>